<dbReference type="InterPro" id="IPR050410">
    <property type="entry name" value="CCR4/nocturin_mRNA_transcr"/>
</dbReference>
<reference evidence="2 3" key="1">
    <citation type="submission" date="2020-08" db="EMBL/GenBank/DDBJ databases">
        <title>Sphingobacterium sp. DN00404 isolated from aquaculture water.</title>
        <authorList>
            <person name="Zhang M."/>
        </authorList>
    </citation>
    <scope>NUCLEOTIDE SEQUENCE [LARGE SCALE GENOMIC DNA]</scope>
    <source>
        <strain evidence="2 3">KCTC 42746</strain>
    </source>
</reference>
<keyword evidence="3" id="KW-1185">Reference proteome</keyword>
<proteinExistence type="predicted"/>
<gene>
    <name evidence="2" type="ORF">H8B21_16075</name>
</gene>
<sequence length="301" mass="34348">MFLQYAGTAMVLPFWGGIKLEAKDLSVAKDSLKILTCNIRVDLEDDAKKGVGWSDRREACLHIIKQRDADVIGFQEVLKNQFLDLKENLKEYWGIGFDGPEMDRYRTGYHGIAKNPLFFKKKRFELLAAGGYWLSETPLVAGSISWGSARARNASWVRLLDKSTGKECRIINLHLDHVNKEAKRKQIEVVLEESAQYPPDFPQILVGDFNASAETPVVQSVFKYDWKDSYTEINGDGEPGYTVHLFKGDKYEKKDIGKKIDFIFTKGEQIKSIASSIIRDAYKDRYPSDHYFVEATLTISR</sequence>
<protein>
    <submittedName>
        <fullName evidence="2">Endonuclease/exonuclease/phosphatase family protein</fullName>
    </submittedName>
</protein>
<evidence type="ECO:0000313" key="3">
    <source>
        <dbReference type="Proteomes" id="UP000651112"/>
    </source>
</evidence>
<dbReference type="Pfam" id="PF03372">
    <property type="entry name" value="Exo_endo_phos"/>
    <property type="match status" value="1"/>
</dbReference>
<evidence type="ECO:0000259" key="1">
    <source>
        <dbReference type="Pfam" id="PF03372"/>
    </source>
</evidence>
<dbReference type="EMBL" id="JACNYL010000003">
    <property type="protein sequence ID" value="MBD1423088.1"/>
    <property type="molecule type" value="Genomic_DNA"/>
</dbReference>
<dbReference type="InterPro" id="IPR036691">
    <property type="entry name" value="Endo/exonu/phosph_ase_sf"/>
</dbReference>
<comment type="caution">
    <text evidence="2">The sequence shown here is derived from an EMBL/GenBank/DDBJ whole genome shotgun (WGS) entry which is preliminary data.</text>
</comment>
<dbReference type="Proteomes" id="UP000651112">
    <property type="component" value="Unassembled WGS sequence"/>
</dbReference>
<dbReference type="SUPFAM" id="SSF56219">
    <property type="entry name" value="DNase I-like"/>
    <property type="match status" value="1"/>
</dbReference>
<feature type="domain" description="Endonuclease/exonuclease/phosphatase" evidence="1">
    <location>
        <begin position="35"/>
        <end position="290"/>
    </location>
</feature>
<keyword evidence="2" id="KW-0540">Nuclease</keyword>
<dbReference type="GO" id="GO:0004519">
    <property type="term" value="F:endonuclease activity"/>
    <property type="evidence" value="ECO:0007669"/>
    <property type="project" value="UniProtKB-KW"/>
</dbReference>
<accession>A0ABR7XVP9</accession>
<dbReference type="PANTHER" id="PTHR12121">
    <property type="entry name" value="CARBON CATABOLITE REPRESSOR PROTEIN 4"/>
    <property type="match status" value="1"/>
</dbReference>
<name>A0ABR7XVP9_9SPHI</name>
<dbReference type="Gene3D" id="3.60.10.10">
    <property type="entry name" value="Endonuclease/exonuclease/phosphatase"/>
    <property type="match status" value="1"/>
</dbReference>
<keyword evidence="2" id="KW-0255">Endonuclease</keyword>
<dbReference type="InterPro" id="IPR005135">
    <property type="entry name" value="Endo/exonuclease/phosphatase"/>
</dbReference>
<keyword evidence="2" id="KW-0378">Hydrolase</keyword>
<evidence type="ECO:0000313" key="2">
    <source>
        <dbReference type="EMBL" id="MBD1423088.1"/>
    </source>
</evidence>
<dbReference type="CDD" id="cd09083">
    <property type="entry name" value="EEP-1"/>
    <property type="match status" value="1"/>
</dbReference>
<dbReference type="PANTHER" id="PTHR12121:SF36">
    <property type="entry name" value="ENDONUCLEASE_EXONUCLEASE_PHOSPHATASE DOMAIN-CONTAINING PROTEIN"/>
    <property type="match status" value="1"/>
</dbReference>
<organism evidence="2 3">
    <name type="scientific">Sphingobacterium chuzhouense</name>
    <dbReference type="NCBI Taxonomy" id="1742264"/>
    <lineage>
        <taxon>Bacteria</taxon>
        <taxon>Pseudomonadati</taxon>
        <taxon>Bacteroidota</taxon>
        <taxon>Sphingobacteriia</taxon>
        <taxon>Sphingobacteriales</taxon>
        <taxon>Sphingobacteriaceae</taxon>
        <taxon>Sphingobacterium</taxon>
    </lineage>
</organism>